<dbReference type="Proteomes" id="UP001217417">
    <property type="component" value="Unassembled WGS sequence"/>
</dbReference>
<keyword evidence="3" id="KW-0813">Transport</keyword>
<feature type="transmembrane region" description="Helical" evidence="9">
    <location>
        <begin position="75"/>
        <end position="96"/>
    </location>
</feature>
<evidence type="ECO:0000256" key="1">
    <source>
        <dbReference type="ARBA" id="ARBA00004141"/>
    </source>
</evidence>
<evidence type="ECO:0000313" key="10">
    <source>
        <dbReference type="EMBL" id="KAJ8099496.1"/>
    </source>
</evidence>
<evidence type="ECO:0000313" key="11">
    <source>
        <dbReference type="Proteomes" id="UP001217417"/>
    </source>
</evidence>
<evidence type="ECO:0000256" key="3">
    <source>
        <dbReference type="ARBA" id="ARBA00022448"/>
    </source>
</evidence>
<dbReference type="RefSeq" id="XP_056042946.1">
    <property type="nucleotide sequence ID" value="XM_056190540.1"/>
</dbReference>
<evidence type="ECO:0000256" key="8">
    <source>
        <dbReference type="ARBA" id="ARBA00023136"/>
    </source>
</evidence>
<keyword evidence="6" id="KW-0653">Protein transport</keyword>
<keyword evidence="5" id="KW-0571">Peptide transport</keyword>
<name>A0AAD7QQQ5_9ASCO</name>
<dbReference type="Pfam" id="PF03169">
    <property type="entry name" value="OPT"/>
    <property type="match status" value="2"/>
</dbReference>
<reference evidence="10" key="1">
    <citation type="submission" date="2023-03" db="EMBL/GenBank/DDBJ databases">
        <title>Near-Complete genome sequence of Lipomyces tetrasporous NRRL Y-64009, an oleaginous yeast capable of growing on lignocellulosic hydrolysates.</title>
        <authorList>
            <consortium name="Lawrence Berkeley National Laboratory"/>
            <person name="Jagtap S.S."/>
            <person name="Liu J.-J."/>
            <person name="Walukiewicz H.E."/>
            <person name="Pangilinan J."/>
            <person name="Lipzen A."/>
            <person name="Ahrendt S."/>
            <person name="Koriabine M."/>
            <person name="Cobaugh K."/>
            <person name="Salamov A."/>
            <person name="Yoshinaga Y."/>
            <person name="Ng V."/>
            <person name="Daum C."/>
            <person name="Grigoriev I.V."/>
            <person name="Slininger P.J."/>
            <person name="Dien B.S."/>
            <person name="Jin Y.-S."/>
            <person name="Rao C.V."/>
        </authorList>
    </citation>
    <scope>NUCLEOTIDE SEQUENCE</scope>
    <source>
        <strain evidence="10">NRRL Y-64009</strain>
    </source>
</reference>
<feature type="transmembrane region" description="Helical" evidence="9">
    <location>
        <begin position="568"/>
        <end position="589"/>
    </location>
</feature>
<evidence type="ECO:0000256" key="9">
    <source>
        <dbReference type="SAM" id="Phobius"/>
    </source>
</evidence>
<feature type="transmembrane region" description="Helical" evidence="9">
    <location>
        <begin position="540"/>
        <end position="556"/>
    </location>
</feature>
<feature type="transmembrane region" description="Helical" evidence="9">
    <location>
        <begin position="354"/>
        <end position="383"/>
    </location>
</feature>
<dbReference type="EMBL" id="JARPMG010000007">
    <property type="protein sequence ID" value="KAJ8099496.1"/>
    <property type="molecule type" value="Genomic_DNA"/>
</dbReference>
<dbReference type="GeneID" id="80885706"/>
<feature type="transmembrane region" description="Helical" evidence="9">
    <location>
        <begin position="492"/>
        <end position="510"/>
    </location>
</feature>
<comment type="subcellular location">
    <subcellularLocation>
        <location evidence="1">Membrane</location>
        <topology evidence="1">Multi-pass membrane protein</topology>
    </subcellularLocation>
</comment>
<evidence type="ECO:0000256" key="6">
    <source>
        <dbReference type="ARBA" id="ARBA00022927"/>
    </source>
</evidence>
<dbReference type="GO" id="GO:0015031">
    <property type="term" value="P:protein transport"/>
    <property type="evidence" value="ECO:0007669"/>
    <property type="project" value="UniProtKB-KW"/>
</dbReference>
<dbReference type="InterPro" id="IPR004648">
    <property type="entry name" value="Oligpept_transpt"/>
</dbReference>
<sequence length="634" mass="72614">MYLHVIFAADTIEWRRGIRQFFSPRQPSISLSSTVIQLFLYPCGRALELLPDWGFTFRGKRHSINPGPWTFKEQMLTTVMLNVAVGGAYVALYNIVVQKLPIFYGNTWATPGYQSLLIFSTQFLGFGFAGVLRRWVIYPVKAVWPSVLPSIALSRALLKPEKKESIHGWTISRYWFFLICCAGSFLYFWFPDYIFQALSTFNWMTWIAPHNFNLALITGSVMGLGINPWPTFDWDIAAFVTPLVTPFYSQVNQYIGTFISAFIILGMYMTNYKWTSYLPMNTNALRTNTNEVYAVSEILTNGLLDESKYQNEGRSIMINMKEFVTDLKDRKRSNYDRFDDPFSRMMRVVCLSKGLIVVILINFFTGYGFGLNVLCELISGYMFPGNGSALMILKAFGYNIDDRAESYISDQKIAHYSKMPPRAVFRGQILTSLIQCIVAIGVVNWQIANIDDLCDPKQPQRFTCPGPRTYYSASITWGVIGPKRMFNGLYPILQWCFLIGALVIIPFYFAKRYLPRYFRFANPVLIIGGMASWAPYNLSYITPGFYLSIIFMYFIRRRYLAWWEKYNYVLSSALDTGVAFSAIIIFFAVNYHPKKLNWWGNTVSYAGVDGGVGQQVLLAVPEVGYFGPESGHYP</sequence>
<gene>
    <name evidence="10" type="ORF">POJ06DRAFT_296367</name>
</gene>
<comment type="caution">
    <text evidence="10">The sequence shown here is derived from an EMBL/GenBank/DDBJ whole genome shotgun (WGS) entry which is preliminary data.</text>
</comment>
<comment type="similarity">
    <text evidence="2">Belongs to the oligopeptide OPT transporter family.</text>
</comment>
<dbReference type="NCBIfam" id="TIGR00728">
    <property type="entry name" value="OPT_sfam"/>
    <property type="match status" value="2"/>
</dbReference>
<dbReference type="InterPro" id="IPR004813">
    <property type="entry name" value="OPT"/>
</dbReference>
<evidence type="ECO:0000256" key="5">
    <source>
        <dbReference type="ARBA" id="ARBA00022856"/>
    </source>
</evidence>
<protein>
    <submittedName>
        <fullName evidence="10">OPT oligopeptide transporter protein-domain-containing protein</fullName>
    </submittedName>
</protein>
<keyword evidence="8 9" id="KW-0472">Membrane</keyword>
<keyword evidence="4 9" id="KW-0812">Transmembrane</keyword>
<evidence type="ECO:0000256" key="4">
    <source>
        <dbReference type="ARBA" id="ARBA00022692"/>
    </source>
</evidence>
<keyword evidence="11" id="KW-1185">Reference proteome</keyword>
<evidence type="ECO:0000256" key="2">
    <source>
        <dbReference type="ARBA" id="ARBA00008807"/>
    </source>
</evidence>
<dbReference type="GO" id="GO:0035673">
    <property type="term" value="F:oligopeptide transmembrane transporter activity"/>
    <property type="evidence" value="ECO:0007669"/>
    <property type="project" value="InterPro"/>
</dbReference>
<dbReference type="GO" id="GO:0016020">
    <property type="term" value="C:membrane"/>
    <property type="evidence" value="ECO:0007669"/>
    <property type="project" value="UniProtKB-SubCell"/>
</dbReference>
<organism evidence="10 11">
    <name type="scientific">Lipomyces tetrasporus</name>
    <dbReference type="NCBI Taxonomy" id="54092"/>
    <lineage>
        <taxon>Eukaryota</taxon>
        <taxon>Fungi</taxon>
        <taxon>Dikarya</taxon>
        <taxon>Ascomycota</taxon>
        <taxon>Saccharomycotina</taxon>
        <taxon>Lipomycetes</taxon>
        <taxon>Lipomycetales</taxon>
        <taxon>Lipomycetaceae</taxon>
        <taxon>Lipomyces</taxon>
    </lineage>
</organism>
<dbReference type="PANTHER" id="PTHR22601">
    <property type="entry name" value="ISP4 LIKE PROTEIN"/>
    <property type="match status" value="1"/>
</dbReference>
<accession>A0AAD7QQQ5</accession>
<keyword evidence="7 9" id="KW-1133">Transmembrane helix</keyword>
<evidence type="ECO:0000256" key="7">
    <source>
        <dbReference type="ARBA" id="ARBA00022989"/>
    </source>
</evidence>
<feature type="transmembrane region" description="Helical" evidence="9">
    <location>
        <begin position="116"/>
        <end position="136"/>
    </location>
</feature>
<feature type="transmembrane region" description="Helical" evidence="9">
    <location>
        <begin position="251"/>
        <end position="270"/>
    </location>
</feature>
<dbReference type="AlphaFoldDB" id="A0AAD7QQQ5"/>
<proteinExistence type="inferred from homology"/>
<feature type="transmembrane region" description="Helical" evidence="9">
    <location>
        <begin position="170"/>
        <end position="190"/>
    </location>
</feature>